<reference evidence="2 3" key="1">
    <citation type="submission" date="2019-05" db="EMBL/GenBank/DDBJ databases">
        <title>Another draft genome of Portunus trituberculatus and its Hox gene families provides insights of decapod evolution.</title>
        <authorList>
            <person name="Jeong J.-H."/>
            <person name="Song I."/>
            <person name="Kim S."/>
            <person name="Choi T."/>
            <person name="Kim D."/>
            <person name="Ryu S."/>
            <person name="Kim W."/>
        </authorList>
    </citation>
    <scope>NUCLEOTIDE SEQUENCE [LARGE SCALE GENOMIC DNA]</scope>
    <source>
        <tissue evidence="2">Muscle</tissue>
    </source>
</reference>
<gene>
    <name evidence="2" type="ORF">E2C01_008884</name>
</gene>
<dbReference type="InterPro" id="IPR027417">
    <property type="entry name" value="P-loop_NTPase"/>
</dbReference>
<feature type="region of interest" description="Disordered" evidence="1">
    <location>
        <begin position="441"/>
        <end position="484"/>
    </location>
</feature>
<comment type="caution">
    <text evidence="2">The sequence shown here is derived from an EMBL/GenBank/DDBJ whole genome shotgun (WGS) entry which is preliminary data.</text>
</comment>
<proteinExistence type="predicted"/>
<feature type="compositionally biased region" description="Basic and acidic residues" evidence="1">
    <location>
        <begin position="461"/>
        <end position="484"/>
    </location>
</feature>
<dbReference type="EMBL" id="VSRR010000475">
    <property type="protein sequence ID" value="MPC16072.1"/>
    <property type="molecule type" value="Genomic_DNA"/>
</dbReference>
<protein>
    <submittedName>
        <fullName evidence="2">Uncharacterized protein</fullName>
    </submittedName>
</protein>
<evidence type="ECO:0000313" key="3">
    <source>
        <dbReference type="Proteomes" id="UP000324222"/>
    </source>
</evidence>
<dbReference type="AlphaFoldDB" id="A0A5B7D1Z4"/>
<evidence type="ECO:0000256" key="1">
    <source>
        <dbReference type="SAM" id="MobiDB-lite"/>
    </source>
</evidence>
<dbReference type="Gene3D" id="3.40.50.300">
    <property type="entry name" value="P-loop containing nucleotide triphosphate hydrolases"/>
    <property type="match status" value="1"/>
</dbReference>
<sequence length="1110" mass="129604">MRCELRLAVYQYKQWELRELQQEASQWYSENIPLNEYLMRPVFKHLRNDCQSYEILENLEEFLMDNRASGNQEPQPILLCGAPGAGKSAIQHSLVHTFRNSTEFQLVVPKENNNSINKSRDEFWSDVYNSIINITPLTLQRHGQQVVLDVLRDFSSRFLFLWDLNLQDARNRLPHMDRGTWVVSYQGVPEISTSYHVIKVASLSETQVCQVLWSITDSEEHYNQVRNCYRHCDYKGIINTPDMVRIFDNVCLGMAGCAPFYKLIQTYINNKIDLTEENEVEVIKLGQKAFHMIQGNRKYYSAECLDDIQENIYRPFFQHSLSRGYYFKYQVVEDYLAALYIVSKPRTACKLWLKQATLFKRVFQIVCALWCKEDESLHKNIEYLKEYLEKFFDICKGKTMKIRNRQAVHGDNSMGDSAGAGNRDDEAMKVVCDNRKTKKQRNELAMEVDNNNDGKQNQRKNKQETKDEKNSSGEKKNDKVVEDKREDDTGQSFLRWVFLFKIVKEHQNNPVILELLAEMLACKNIWHFKCKLLSEEIIDNISLVINYVQLTRALTIKLEAGPNVTLLIKLWNMLCSHHRVCLEADVHLVVHHTERNWIMHEKELARLPSMIAQTETPLHITKFVGPLLCSDTPQFLRCLCMRKLEVLDVSVYNLQSMQQVLAHQHESLEIVSVSVNLKVEEQIIPKGMQVQLSNFQSEESKAIRDLKITYFKDFQRLLDTFEPPDFLQSLKIYKVFIHKNFKLDFSRFTGMKSLFIRFVQTERLPPLSAGGQCQDKMEIDNKDHLSLMLPLDCWAFQLVTNLYLPVNLERFLMRNLTFCDDSRAPLLLNKYWTTVPFQRLVLLDTNLSLSKFRSSLNSKMVEEEVTKSMKKCRIDGSPGFIQDVVKHDRLKEQERIEKRRHKPKGKELIITTAAQFCRKCLYLSCSCSFSGINYGSDTYEDLVSLVKEMYTFEMLNVSYNSQDIVVRKDMCGDMQVQCPIPSLNDKNVECPESVAELSQMLEAMALAQIICVSHTTLSHNGATCLIDLIREKKRRVGTVEPFRLTIFSSFYHESSISSAEVQYSLFMKKILEYDCLQQFNFKCDCERKCHSFKRSIKKMIFFNDTLLQRE</sequence>
<name>A0A5B7D1Z4_PORTR</name>
<organism evidence="2 3">
    <name type="scientific">Portunus trituberculatus</name>
    <name type="common">Swimming crab</name>
    <name type="synonym">Neptunus trituberculatus</name>
    <dbReference type="NCBI Taxonomy" id="210409"/>
    <lineage>
        <taxon>Eukaryota</taxon>
        <taxon>Metazoa</taxon>
        <taxon>Ecdysozoa</taxon>
        <taxon>Arthropoda</taxon>
        <taxon>Crustacea</taxon>
        <taxon>Multicrustacea</taxon>
        <taxon>Malacostraca</taxon>
        <taxon>Eumalacostraca</taxon>
        <taxon>Eucarida</taxon>
        <taxon>Decapoda</taxon>
        <taxon>Pleocyemata</taxon>
        <taxon>Brachyura</taxon>
        <taxon>Eubrachyura</taxon>
        <taxon>Portunoidea</taxon>
        <taxon>Portunidae</taxon>
        <taxon>Portuninae</taxon>
        <taxon>Portunus</taxon>
    </lineage>
</organism>
<evidence type="ECO:0000313" key="2">
    <source>
        <dbReference type="EMBL" id="MPC16072.1"/>
    </source>
</evidence>
<accession>A0A5B7D1Z4</accession>
<dbReference type="SUPFAM" id="SSF52540">
    <property type="entry name" value="P-loop containing nucleoside triphosphate hydrolases"/>
    <property type="match status" value="1"/>
</dbReference>
<keyword evidence="3" id="KW-1185">Reference proteome</keyword>
<dbReference type="OrthoDB" id="6370754at2759"/>
<dbReference type="Proteomes" id="UP000324222">
    <property type="component" value="Unassembled WGS sequence"/>
</dbReference>